<feature type="non-terminal residue" evidence="1">
    <location>
        <position position="1"/>
    </location>
</feature>
<protein>
    <submittedName>
        <fullName evidence="1">Uncharacterized protein</fullName>
    </submittedName>
</protein>
<comment type="caution">
    <text evidence="1">The sequence shown here is derived from an EMBL/GenBank/DDBJ whole genome shotgun (WGS) entry which is preliminary data.</text>
</comment>
<dbReference type="EMBL" id="JAHZIK010000958">
    <property type="protein sequence ID" value="MBW7457776.1"/>
    <property type="molecule type" value="Genomic_DNA"/>
</dbReference>
<gene>
    <name evidence="1" type="ORF">K0U00_27415</name>
</gene>
<name>A0ABS7CA77_9BACL</name>
<sequence length="102" mass="11562">QIHLQLIPPLAPSFMPKYGEADKRLSVKGTPCRSTMPHFAQHPVLQVLQLLLIPPGTFMSGWLMNQDALFHPVNPLNPFRTVNLMNQLNFIGLENQNSYRLA</sequence>
<proteinExistence type="predicted"/>
<dbReference type="Proteomes" id="UP001519887">
    <property type="component" value="Unassembled WGS sequence"/>
</dbReference>
<accession>A0ABS7CA77</accession>
<organism evidence="1 2">
    <name type="scientific">Paenibacillus sepulcri</name>
    <dbReference type="NCBI Taxonomy" id="359917"/>
    <lineage>
        <taxon>Bacteria</taxon>
        <taxon>Bacillati</taxon>
        <taxon>Bacillota</taxon>
        <taxon>Bacilli</taxon>
        <taxon>Bacillales</taxon>
        <taxon>Paenibacillaceae</taxon>
        <taxon>Paenibacillus</taxon>
    </lineage>
</organism>
<evidence type="ECO:0000313" key="1">
    <source>
        <dbReference type="EMBL" id="MBW7457776.1"/>
    </source>
</evidence>
<reference evidence="1 2" key="1">
    <citation type="submission" date="2021-07" db="EMBL/GenBank/DDBJ databases">
        <title>Paenibacillus radiodurans sp. nov., isolated from the southeastern edge of Tengger Desert.</title>
        <authorList>
            <person name="Zhang G."/>
        </authorList>
    </citation>
    <scope>NUCLEOTIDE SEQUENCE [LARGE SCALE GENOMIC DNA]</scope>
    <source>
        <strain evidence="1 2">CCM 7311</strain>
    </source>
</reference>
<keyword evidence="2" id="KW-1185">Reference proteome</keyword>
<evidence type="ECO:0000313" key="2">
    <source>
        <dbReference type="Proteomes" id="UP001519887"/>
    </source>
</evidence>